<name>A0AAW9Q0Y1_9CYAN</name>
<comment type="caution">
    <text evidence="3">The sequence shown here is derived from an EMBL/GenBank/DDBJ whole genome shotgun (WGS) entry which is preliminary data.</text>
</comment>
<dbReference type="Proteomes" id="UP001333818">
    <property type="component" value="Unassembled WGS sequence"/>
</dbReference>
<evidence type="ECO:0000259" key="1">
    <source>
        <dbReference type="Pfam" id="PF06485"/>
    </source>
</evidence>
<dbReference type="InterPro" id="IPR046761">
    <property type="entry name" value="Tab2-like_C"/>
</dbReference>
<keyword evidence="4" id="KW-1185">Reference proteome</keyword>
<gene>
    <name evidence="3" type="ORF">V2H45_08890</name>
</gene>
<sequence length="282" mass="31580">MATIWELDFYSRPVLDENNKKIWELLICDTDRQFEWVKECPSNEVNSTWLANQLREAVTASQQTPLKIRFFRPSMSNIITRGCKQAEIPALASRRLFTLSDWLQERMEQVYPQRPGFQAVDPKPLPLQVQAITSLPVPNALMGDRWILVSLTAADLASASEWSMDFGETFQTASLPPDLVIPGIIMISARALPLAAWMSGVDPVFLKFERAAMAGKTQLLLEASADDSWILTSLQAPKDSKAIAEGDSFEAAKQKANGIHFLAVQTSPDVEHFAGFWLLREV</sequence>
<dbReference type="Pfam" id="PF20429">
    <property type="entry name" value="Tab2-like_C"/>
    <property type="match status" value="1"/>
</dbReference>
<accession>A0AAW9Q0Y1</accession>
<dbReference type="InterPro" id="IPR009472">
    <property type="entry name" value="Tab2-like"/>
</dbReference>
<dbReference type="GO" id="GO:0003723">
    <property type="term" value="F:RNA binding"/>
    <property type="evidence" value="ECO:0007669"/>
    <property type="project" value="InterPro"/>
</dbReference>
<feature type="domain" description="RNA-binding protein Tab2/Atab2 C-terminal" evidence="2">
    <location>
        <begin position="126"/>
        <end position="280"/>
    </location>
</feature>
<reference evidence="3" key="1">
    <citation type="submission" date="2024-01" db="EMBL/GenBank/DDBJ databases">
        <title>Bank of Algae and Cyanobacteria of the Azores (BACA) strain genomes.</title>
        <authorList>
            <person name="Luz R."/>
            <person name="Cordeiro R."/>
            <person name="Fonseca A."/>
            <person name="Goncalves V."/>
        </authorList>
    </citation>
    <scope>NUCLEOTIDE SEQUENCE</scope>
    <source>
        <strain evidence="3">BACA0141</strain>
    </source>
</reference>
<dbReference type="InterPro" id="IPR046760">
    <property type="entry name" value="Tab2-like_N"/>
</dbReference>
<evidence type="ECO:0000259" key="2">
    <source>
        <dbReference type="Pfam" id="PF20429"/>
    </source>
</evidence>
<dbReference type="Pfam" id="PF06485">
    <property type="entry name" value="Tab2-like_N"/>
    <property type="match status" value="1"/>
</dbReference>
<dbReference type="EMBL" id="JAZBJZ010000027">
    <property type="protein sequence ID" value="MEE3716858.1"/>
    <property type="molecule type" value="Genomic_DNA"/>
</dbReference>
<feature type="domain" description="RNA-binding protein Tab2-like N-terminal" evidence="1">
    <location>
        <begin position="4"/>
        <end position="106"/>
    </location>
</feature>
<dbReference type="RefSeq" id="WP_330483286.1">
    <property type="nucleotide sequence ID" value="NZ_JAZBJZ010000027.1"/>
</dbReference>
<evidence type="ECO:0000313" key="4">
    <source>
        <dbReference type="Proteomes" id="UP001333818"/>
    </source>
</evidence>
<dbReference type="PANTHER" id="PTHR34556">
    <property type="match status" value="1"/>
</dbReference>
<evidence type="ECO:0000313" key="3">
    <source>
        <dbReference type="EMBL" id="MEE3716858.1"/>
    </source>
</evidence>
<protein>
    <submittedName>
        <fullName evidence="3">Tab2/Atab2 family RNA-binding protein</fullName>
    </submittedName>
</protein>
<organism evidence="3 4">
    <name type="scientific">Tumidithrix elongata BACA0141</name>
    <dbReference type="NCBI Taxonomy" id="2716417"/>
    <lineage>
        <taxon>Bacteria</taxon>
        <taxon>Bacillati</taxon>
        <taxon>Cyanobacteriota</taxon>
        <taxon>Cyanophyceae</taxon>
        <taxon>Pseudanabaenales</taxon>
        <taxon>Pseudanabaenaceae</taxon>
        <taxon>Tumidithrix</taxon>
        <taxon>Tumidithrix elongata</taxon>
    </lineage>
</organism>
<dbReference type="AlphaFoldDB" id="A0AAW9Q0Y1"/>
<proteinExistence type="predicted"/>
<dbReference type="PANTHER" id="PTHR34556:SF2">
    <property type="entry name" value="PROTEIN TAB2 HOMOLOG, CHLOROPLASTIC"/>
    <property type="match status" value="1"/>
</dbReference>